<evidence type="ECO:0000313" key="10">
    <source>
        <dbReference type="Proteomes" id="UP000199598"/>
    </source>
</evidence>
<feature type="transmembrane region" description="Helical" evidence="7">
    <location>
        <begin position="211"/>
        <end position="233"/>
    </location>
</feature>
<evidence type="ECO:0000259" key="8">
    <source>
        <dbReference type="PROSITE" id="PS50928"/>
    </source>
</evidence>
<feature type="transmembrane region" description="Helical" evidence="7">
    <location>
        <begin position="239"/>
        <end position="260"/>
    </location>
</feature>
<evidence type="ECO:0000256" key="3">
    <source>
        <dbReference type="ARBA" id="ARBA00022475"/>
    </source>
</evidence>
<dbReference type="Gene3D" id="1.10.3720.10">
    <property type="entry name" value="MetI-like"/>
    <property type="match status" value="1"/>
</dbReference>
<protein>
    <submittedName>
        <fullName evidence="9">Oligopeptide transport system permease protein</fullName>
    </submittedName>
</protein>
<comment type="similarity">
    <text evidence="7">Belongs to the binding-protein-dependent transport system permease family.</text>
</comment>
<feature type="transmembrane region" description="Helical" evidence="7">
    <location>
        <begin position="272"/>
        <end position="300"/>
    </location>
</feature>
<feature type="transmembrane region" description="Helical" evidence="7">
    <location>
        <begin position="133"/>
        <end position="158"/>
    </location>
</feature>
<dbReference type="InterPro" id="IPR035906">
    <property type="entry name" value="MetI-like_sf"/>
</dbReference>
<dbReference type="PANTHER" id="PTHR43163">
    <property type="entry name" value="DIPEPTIDE TRANSPORT SYSTEM PERMEASE PROTEIN DPPB-RELATED"/>
    <property type="match status" value="1"/>
</dbReference>
<evidence type="ECO:0000256" key="4">
    <source>
        <dbReference type="ARBA" id="ARBA00022692"/>
    </source>
</evidence>
<dbReference type="InterPro" id="IPR000515">
    <property type="entry name" value="MetI-like"/>
</dbReference>
<evidence type="ECO:0000313" key="9">
    <source>
        <dbReference type="EMBL" id="SFK89616.1"/>
    </source>
</evidence>
<organism evidence="9 10">
    <name type="scientific">Pseudovibrio ascidiaceicola</name>
    <dbReference type="NCBI Taxonomy" id="285279"/>
    <lineage>
        <taxon>Bacteria</taxon>
        <taxon>Pseudomonadati</taxon>
        <taxon>Pseudomonadota</taxon>
        <taxon>Alphaproteobacteria</taxon>
        <taxon>Hyphomicrobiales</taxon>
        <taxon>Stappiaceae</taxon>
        <taxon>Pseudovibrio</taxon>
    </lineage>
</organism>
<gene>
    <name evidence="9" type="ORF">SAMN04488518_11135</name>
</gene>
<reference evidence="9 10" key="1">
    <citation type="submission" date="2016-10" db="EMBL/GenBank/DDBJ databases">
        <authorList>
            <person name="Varghese N."/>
            <person name="Submissions S."/>
        </authorList>
    </citation>
    <scope>NUCLEOTIDE SEQUENCE [LARGE SCALE GENOMIC DNA]</scope>
    <source>
        <strain evidence="9 10">DSM 16392</strain>
    </source>
</reference>
<feature type="transmembrane region" description="Helical" evidence="7">
    <location>
        <begin position="12"/>
        <end position="30"/>
    </location>
</feature>
<dbReference type="Pfam" id="PF00528">
    <property type="entry name" value="BPD_transp_1"/>
    <property type="match status" value="1"/>
</dbReference>
<keyword evidence="2 7" id="KW-0813">Transport</keyword>
<evidence type="ECO:0000256" key="6">
    <source>
        <dbReference type="ARBA" id="ARBA00023136"/>
    </source>
</evidence>
<proteinExistence type="inferred from homology"/>
<dbReference type="EMBL" id="FOSK01000011">
    <property type="protein sequence ID" value="SFK89616.1"/>
    <property type="molecule type" value="Genomic_DNA"/>
</dbReference>
<feature type="transmembrane region" description="Helical" evidence="7">
    <location>
        <begin position="100"/>
        <end position="121"/>
    </location>
</feature>
<evidence type="ECO:0000256" key="5">
    <source>
        <dbReference type="ARBA" id="ARBA00022989"/>
    </source>
</evidence>
<evidence type="ECO:0000256" key="1">
    <source>
        <dbReference type="ARBA" id="ARBA00004651"/>
    </source>
</evidence>
<dbReference type="RefSeq" id="WP_057462785.1">
    <property type="nucleotide sequence ID" value="NZ_FOSK01000011.1"/>
</dbReference>
<feature type="transmembrane region" description="Helical" evidence="7">
    <location>
        <begin position="170"/>
        <end position="190"/>
    </location>
</feature>
<dbReference type="Proteomes" id="UP000199598">
    <property type="component" value="Unassembled WGS sequence"/>
</dbReference>
<keyword evidence="6 7" id="KW-0472">Membrane</keyword>
<comment type="subcellular location">
    <subcellularLocation>
        <location evidence="1 7">Cell membrane</location>
        <topology evidence="1 7">Multi-pass membrane protein</topology>
    </subcellularLocation>
</comment>
<dbReference type="NCBIfam" id="NF007008">
    <property type="entry name" value="PRK09471.1"/>
    <property type="match status" value="1"/>
</dbReference>
<comment type="caution">
    <text evidence="9">The sequence shown here is derived from an EMBL/GenBank/DDBJ whole genome shotgun (WGS) entry which is preliminary data.</text>
</comment>
<feature type="domain" description="ABC transmembrane type-1" evidence="8">
    <location>
        <begin position="94"/>
        <end position="297"/>
    </location>
</feature>
<keyword evidence="3" id="KW-1003">Cell membrane</keyword>
<name>A0A1I4DBW3_9HYPH</name>
<evidence type="ECO:0000256" key="7">
    <source>
        <dbReference type="RuleBase" id="RU363032"/>
    </source>
</evidence>
<dbReference type="Pfam" id="PF19300">
    <property type="entry name" value="BPD_transp_1_N"/>
    <property type="match status" value="1"/>
</dbReference>
<keyword evidence="4 7" id="KW-0812">Transmembrane</keyword>
<sequence>MLRYVLSRLLSAIPTLFLIITISFFLMRVAPGGPFDLERPLEAKVMENLNKIYNLDKSLWEQYLIYLKSVLSGDFGPSFFFRDFSINELFAQSLPISMQLGLSALALALAVGGFLGVIAALRQNKGVDYSVMAVATLGVTIPNFVVAPILTLILGVHFGWLPVGGWGGGAFVNMVLPVVTLALPQIAVVARLTRGSMIEALRSNHVRTARAYGLSGYTVVVIHALRGAILPVVSYLGPAAAALLTGSVVIETIFGIPGIGRYFVQGALNRDYTLVMGTVVVVACFVIIFNLIVDLLYAMLDPRVRFD</sequence>
<dbReference type="CDD" id="cd06261">
    <property type="entry name" value="TM_PBP2"/>
    <property type="match status" value="1"/>
</dbReference>
<keyword evidence="10" id="KW-1185">Reference proteome</keyword>
<dbReference type="PROSITE" id="PS50928">
    <property type="entry name" value="ABC_TM1"/>
    <property type="match status" value="1"/>
</dbReference>
<keyword evidence="5 7" id="KW-1133">Transmembrane helix</keyword>
<dbReference type="SUPFAM" id="SSF161098">
    <property type="entry name" value="MetI-like"/>
    <property type="match status" value="1"/>
</dbReference>
<accession>A0A1I4DBW3</accession>
<dbReference type="InterPro" id="IPR045621">
    <property type="entry name" value="BPD_transp_1_N"/>
</dbReference>
<evidence type="ECO:0000256" key="2">
    <source>
        <dbReference type="ARBA" id="ARBA00022448"/>
    </source>
</evidence>
<dbReference type="PANTHER" id="PTHR43163:SF6">
    <property type="entry name" value="DIPEPTIDE TRANSPORT SYSTEM PERMEASE PROTEIN DPPB-RELATED"/>
    <property type="match status" value="1"/>
</dbReference>